<name>A0A0R3SG52_HYMDI</name>
<dbReference type="Gene3D" id="1.20.58.60">
    <property type="match status" value="1"/>
</dbReference>
<proteinExistence type="predicted"/>
<reference evidence="3 4" key="2">
    <citation type="submission" date="2018-11" db="EMBL/GenBank/DDBJ databases">
        <authorList>
            <consortium name="Pathogen Informatics"/>
        </authorList>
    </citation>
    <scope>NUCLEOTIDE SEQUENCE [LARGE SCALE GENOMIC DNA]</scope>
</reference>
<evidence type="ECO:0000313" key="3">
    <source>
        <dbReference type="EMBL" id="VDL39936.1"/>
    </source>
</evidence>
<dbReference type="OrthoDB" id="6270259at2759"/>
<evidence type="ECO:0000256" key="2">
    <source>
        <dbReference type="SAM" id="MobiDB-lite"/>
    </source>
</evidence>
<dbReference type="WBParaSite" id="HDID_0000385801-mRNA-1">
    <property type="protein sequence ID" value="HDID_0000385801-mRNA-1"/>
    <property type="gene ID" value="HDID_0000385801"/>
</dbReference>
<evidence type="ECO:0000256" key="1">
    <source>
        <dbReference type="SAM" id="Coils"/>
    </source>
</evidence>
<evidence type="ECO:0000313" key="4">
    <source>
        <dbReference type="Proteomes" id="UP000274504"/>
    </source>
</evidence>
<feature type="compositionally biased region" description="Polar residues" evidence="2">
    <location>
        <begin position="62"/>
        <end position="74"/>
    </location>
</feature>
<dbReference type="AlphaFoldDB" id="A0A0R3SG52"/>
<feature type="region of interest" description="Disordered" evidence="2">
    <location>
        <begin position="60"/>
        <end position="81"/>
    </location>
</feature>
<reference evidence="5" key="1">
    <citation type="submission" date="2017-02" db="UniProtKB">
        <authorList>
            <consortium name="WormBaseParasite"/>
        </authorList>
    </citation>
    <scope>IDENTIFICATION</scope>
</reference>
<feature type="compositionally biased region" description="Basic and acidic residues" evidence="2">
    <location>
        <begin position="178"/>
        <end position="191"/>
    </location>
</feature>
<dbReference type="EMBL" id="UYSG01001281">
    <property type="protein sequence ID" value="VDL39936.1"/>
    <property type="molecule type" value="Genomic_DNA"/>
</dbReference>
<feature type="region of interest" description="Disordered" evidence="2">
    <location>
        <begin position="154"/>
        <end position="191"/>
    </location>
</feature>
<dbReference type="Proteomes" id="UP000274504">
    <property type="component" value="Unassembled WGS sequence"/>
</dbReference>
<feature type="coiled-coil region" evidence="1">
    <location>
        <begin position="219"/>
        <end position="277"/>
    </location>
</feature>
<organism evidence="5">
    <name type="scientific">Hymenolepis diminuta</name>
    <name type="common">Rat tapeworm</name>
    <dbReference type="NCBI Taxonomy" id="6216"/>
    <lineage>
        <taxon>Eukaryota</taxon>
        <taxon>Metazoa</taxon>
        <taxon>Spiralia</taxon>
        <taxon>Lophotrochozoa</taxon>
        <taxon>Platyhelminthes</taxon>
        <taxon>Cestoda</taxon>
        <taxon>Eucestoda</taxon>
        <taxon>Cyclophyllidea</taxon>
        <taxon>Hymenolepididae</taxon>
        <taxon>Hymenolepis</taxon>
    </lineage>
</organism>
<dbReference type="SUPFAM" id="SSF46966">
    <property type="entry name" value="Spectrin repeat"/>
    <property type="match status" value="1"/>
</dbReference>
<evidence type="ECO:0000313" key="5">
    <source>
        <dbReference type="WBParaSite" id="HDID_0000385801-mRNA-1"/>
    </source>
</evidence>
<sequence length="429" mass="48248">MSSYLTSSLIRVVGNIKRTVNEFVSETSGAVDIAKVVNSVNEESCTGHVDFIQTHSRRASIPDSSNFSSSTGTNDAPEPTGRLSLAEIFGDTDETFKDQTPCLSELESSEHISIFRSKEPCSPMRTPKTIKRMHILETTVKRKPPSLPSLSTLLEEDTEKSIESFPQNVCSSESEYESSSKSHSEESKLPIIDKTDPQIEFEEPKVLEDPIDAVVEEVRQCWNETSAQVKARLDELEKMMTATDELKTLERELDRWLSRAESNLADAISNTQDVNERKRMIQEIIDRLPDGETKFTIHQNKCEAILAKYSKEDTQKFRADQEAIQMRWSQLVSGLRESLEGTTQMDPDLIEIPVSPQSKRPESDLQRIVRLRTVTSQQPGTYSSGDPIRPMESRSMETSMINAFGNGDGSQLQTYSTMGHRGYGQKVCF</sequence>
<dbReference type="STRING" id="6216.A0A0R3SG52"/>
<protein>
    <submittedName>
        <fullName evidence="5">Dystrophin</fullName>
    </submittedName>
</protein>
<keyword evidence="1" id="KW-0175">Coiled coil</keyword>
<gene>
    <name evidence="3" type="ORF">HDID_LOCUS3856</name>
</gene>
<accession>A0A0R3SG52</accession>